<dbReference type="AlphaFoldDB" id="A0A327NMX6"/>
<dbReference type="RefSeq" id="WP_111346786.1">
    <property type="nucleotide sequence ID" value="NZ_QLII01000001.1"/>
</dbReference>
<accession>A0A327NMX6</accession>
<proteinExistence type="predicted"/>
<name>A0A327NMX6_9BACT</name>
<evidence type="ECO:0000313" key="2">
    <source>
        <dbReference type="Proteomes" id="UP000249016"/>
    </source>
</evidence>
<evidence type="ECO:0000313" key="1">
    <source>
        <dbReference type="EMBL" id="RAI76791.1"/>
    </source>
</evidence>
<sequence length="392" mass="44342">MKQFIIKAFLLIICTDAYSQLSFSPGSIVLRNGDTLRGEIRGRGNQLVYFRTNSDASSQAYKPEEVIGYQEDGINHLSVSLTEEEITTTYFMREQINGYISLYTLFQPEGRLTSAMRLPDKTFVPLRGNLALLMLTNHLTKCSDPSFSKLLNPQSFFNAPVYFERVINTYNECVDPAQSQRQSRPKSRFRYEAGLSANALMNSWLYGAADLKNTFAYYNPNGVYSSFYTATIGAFFTVAPRKRLSASVEFLASQYKGSLSVPLTNPLDPTVQNPRLYSFEEHFLALPILGRYVFLDRTTRWYLKAGVVLTMRTSISGRFSDAQYSIEIPFLHQKNVGIGYLAGIGADIALTKKHRMYVEFRTMPHFVLDAVSRIATSRSLQVSVSVPLIKHQ</sequence>
<keyword evidence="2" id="KW-1185">Reference proteome</keyword>
<organism evidence="1 2">
    <name type="scientific">Spirosoma telluris</name>
    <dbReference type="NCBI Taxonomy" id="2183553"/>
    <lineage>
        <taxon>Bacteria</taxon>
        <taxon>Pseudomonadati</taxon>
        <taxon>Bacteroidota</taxon>
        <taxon>Cytophagia</taxon>
        <taxon>Cytophagales</taxon>
        <taxon>Cytophagaceae</taxon>
        <taxon>Spirosoma</taxon>
    </lineage>
</organism>
<gene>
    <name evidence="1" type="ORF">HMF3257_26205</name>
</gene>
<dbReference type="OrthoDB" id="878604at2"/>
<dbReference type="EMBL" id="QLII01000001">
    <property type="protein sequence ID" value="RAI76791.1"/>
    <property type="molecule type" value="Genomic_DNA"/>
</dbReference>
<protein>
    <submittedName>
        <fullName evidence="1">Uncharacterized protein</fullName>
    </submittedName>
</protein>
<reference evidence="1 2" key="1">
    <citation type="submission" date="2018-06" db="EMBL/GenBank/DDBJ databases">
        <title>Spirosoma sp. HMF3257 Genome sequencing and assembly.</title>
        <authorList>
            <person name="Kang H."/>
            <person name="Cha I."/>
            <person name="Kim H."/>
            <person name="Kang J."/>
            <person name="Joh K."/>
        </authorList>
    </citation>
    <scope>NUCLEOTIDE SEQUENCE [LARGE SCALE GENOMIC DNA]</scope>
    <source>
        <strain evidence="1 2">HMF3257</strain>
    </source>
</reference>
<comment type="caution">
    <text evidence="1">The sequence shown here is derived from an EMBL/GenBank/DDBJ whole genome shotgun (WGS) entry which is preliminary data.</text>
</comment>
<dbReference type="Proteomes" id="UP000249016">
    <property type="component" value="Unassembled WGS sequence"/>
</dbReference>